<protein>
    <submittedName>
        <fullName evidence="2">SAM-dependent methyltransferase</fullName>
    </submittedName>
</protein>
<dbReference type="Pfam" id="PF08241">
    <property type="entry name" value="Methyltransf_11"/>
    <property type="match status" value="1"/>
</dbReference>
<dbReference type="InterPro" id="IPR029063">
    <property type="entry name" value="SAM-dependent_MTases_sf"/>
</dbReference>
<gene>
    <name evidence="2" type="ORF">B1806_11520</name>
</gene>
<accession>A0A4S3KKJ4</accession>
<dbReference type="RefSeq" id="WP_081128078.1">
    <property type="nucleotide sequence ID" value="NZ_LDOS01000002.1"/>
</dbReference>
<dbReference type="STRING" id="993689.GCA_002077135_02438"/>
<evidence type="ECO:0000259" key="1">
    <source>
        <dbReference type="Pfam" id="PF08241"/>
    </source>
</evidence>
<keyword evidence="2" id="KW-0808">Transferase</keyword>
<sequence length="256" mass="29055">MSDSAVHVRSDTELAATNRALYDTLWADALLIEPCRFNTWPLLSTLAAQSKRSLEVAPGLRPRLPLQRTQFLDISAAAMTRFLERGAAAVVGVINALPFADQTFDLVCSFDIVEHVDDDATALAELSRVCAPGGTLLLSVPLHEAAWTAFDDFVGHRRRYEPQDLINMLRRHGFDIERSAIFGMQPKSPRLIAWSMWHLIHHRERAMWWYNHVFMPIGLRMQRKLRWLPGLIDDPHVDTVLMVCRRTGTANGARFT</sequence>
<evidence type="ECO:0000313" key="2">
    <source>
        <dbReference type="EMBL" id="THD09347.1"/>
    </source>
</evidence>
<dbReference type="Gene3D" id="3.40.50.150">
    <property type="entry name" value="Vaccinia Virus protein VP39"/>
    <property type="match status" value="1"/>
</dbReference>
<proteinExistence type="predicted"/>
<dbReference type="EMBL" id="MWQO01000040">
    <property type="protein sequence ID" value="THD09347.1"/>
    <property type="molecule type" value="Genomic_DNA"/>
</dbReference>
<dbReference type="OrthoDB" id="9810247at2"/>
<evidence type="ECO:0000313" key="3">
    <source>
        <dbReference type="Proteomes" id="UP000307749"/>
    </source>
</evidence>
<keyword evidence="3" id="KW-1185">Reference proteome</keyword>
<reference evidence="2 3" key="1">
    <citation type="submission" date="2017-02" db="EMBL/GenBank/DDBJ databases">
        <title>Whole genome sequencing of Metallibacterium scheffleri DSM 24874 (T).</title>
        <authorList>
            <person name="Kumar S."/>
            <person name="Patil P."/>
            <person name="Patil P.B."/>
        </authorList>
    </citation>
    <scope>NUCLEOTIDE SEQUENCE [LARGE SCALE GENOMIC DNA]</scope>
    <source>
        <strain evidence="2 3">DSM 24874</strain>
    </source>
</reference>
<feature type="domain" description="Methyltransferase type 11" evidence="1">
    <location>
        <begin position="72"/>
        <end position="137"/>
    </location>
</feature>
<dbReference type="SUPFAM" id="SSF53335">
    <property type="entry name" value="S-adenosyl-L-methionine-dependent methyltransferases"/>
    <property type="match status" value="1"/>
</dbReference>
<name>A0A4S3KKJ4_9GAMM</name>
<comment type="caution">
    <text evidence="2">The sequence shown here is derived from an EMBL/GenBank/DDBJ whole genome shotgun (WGS) entry which is preliminary data.</text>
</comment>
<dbReference type="Proteomes" id="UP000307749">
    <property type="component" value="Unassembled WGS sequence"/>
</dbReference>
<dbReference type="AlphaFoldDB" id="A0A4S3KKJ4"/>
<dbReference type="GO" id="GO:0008757">
    <property type="term" value="F:S-adenosylmethionine-dependent methyltransferase activity"/>
    <property type="evidence" value="ECO:0007669"/>
    <property type="project" value="InterPro"/>
</dbReference>
<keyword evidence="2" id="KW-0489">Methyltransferase</keyword>
<organism evidence="2 3">
    <name type="scientific">Metallibacterium scheffleri</name>
    <dbReference type="NCBI Taxonomy" id="993689"/>
    <lineage>
        <taxon>Bacteria</taxon>
        <taxon>Pseudomonadati</taxon>
        <taxon>Pseudomonadota</taxon>
        <taxon>Gammaproteobacteria</taxon>
        <taxon>Lysobacterales</taxon>
        <taxon>Rhodanobacteraceae</taxon>
        <taxon>Metallibacterium</taxon>
    </lineage>
</organism>
<dbReference type="GO" id="GO:0032259">
    <property type="term" value="P:methylation"/>
    <property type="evidence" value="ECO:0007669"/>
    <property type="project" value="UniProtKB-KW"/>
</dbReference>
<dbReference type="InterPro" id="IPR013216">
    <property type="entry name" value="Methyltransf_11"/>
</dbReference>